<feature type="compositionally biased region" description="Low complexity" evidence="1">
    <location>
        <begin position="98"/>
        <end position="137"/>
    </location>
</feature>
<evidence type="ECO:0000313" key="3">
    <source>
        <dbReference type="EMBL" id="CAE8600430.1"/>
    </source>
</evidence>
<evidence type="ECO:0000256" key="2">
    <source>
        <dbReference type="SAM" id="Phobius"/>
    </source>
</evidence>
<comment type="caution">
    <text evidence="4">The sequence shown here is derived from an EMBL/GenBank/DDBJ whole genome shotgun (WGS) entry which is preliminary data.</text>
</comment>
<evidence type="ECO:0000313" key="6">
    <source>
        <dbReference type="Proteomes" id="UP000654075"/>
    </source>
</evidence>
<keyword evidence="2" id="KW-0472">Membrane</keyword>
<dbReference type="OMA" id="DYCHAVE"/>
<reference evidence="4" key="1">
    <citation type="submission" date="2021-02" db="EMBL/GenBank/DDBJ databases">
        <authorList>
            <person name="Dougan E. K."/>
            <person name="Rhodes N."/>
            <person name="Thang M."/>
            <person name="Chan C."/>
        </authorList>
    </citation>
    <scope>NUCLEOTIDE SEQUENCE</scope>
</reference>
<keyword evidence="2" id="KW-1133">Transmembrane helix</keyword>
<feature type="region of interest" description="Disordered" evidence="1">
    <location>
        <begin position="407"/>
        <end position="433"/>
    </location>
</feature>
<dbReference type="AlphaFoldDB" id="A0A813KKS7"/>
<feature type="non-terminal residue" evidence="4">
    <location>
        <position position="544"/>
    </location>
</feature>
<organism evidence="4 5">
    <name type="scientific">Polarella glacialis</name>
    <name type="common">Dinoflagellate</name>
    <dbReference type="NCBI Taxonomy" id="89957"/>
    <lineage>
        <taxon>Eukaryota</taxon>
        <taxon>Sar</taxon>
        <taxon>Alveolata</taxon>
        <taxon>Dinophyceae</taxon>
        <taxon>Suessiales</taxon>
        <taxon>Suessiaceae</taxon>
        <taxon>Polarella</taxon>
    </lineage>
</organism>
<name>A0A813KKS7_POLGL</name>
<sequence length="544" mass="58688">AAASGSSEVWNHVDVAAVVCPGGKGWAQIQLPVPPTDSRNPFIFTFFRTSNETVSLSFRATDALGKVLEDTNNITLQAVSAGPGKVAARRLSSRRRSSSSYSSPRRRSPSPSYSSPRRRAPSSYSSPRRRAPSSSESMSRRRSGSGSSYSAPRRRGFAQTGDRRRSTTYDQRTYSNPAVPGTGSYGYGSQSMASQRFGGQPPMATPYGYTGANAYRGSSGATIALAGAGGVLAGYAAGSMFSHWQHNGQGGVTSPWDMNCSYGASSWFGTCRTCSDKFGANTCTMLIAPPINATRDDLMSTGFIPADYTYPLSVNITAISGQEFAPALICPPPGLITGVSWWPTASKELFLTLSAVDEIGEGEQTWWSRLKEEWGFPLIVLGVGCTGVCGCCCIYCRRKPKKGRIHQSDLSESEFESSGSSSYGSYENGGDGEGFMHTTAPNGQTWEDYCHAVEPAVNNQSGFPEGRWGECIAWAKVYEHQNRNWHHEPQYEDNGPCGQVIDAMWEAAPDHRRQALANSAEKLEIACQACCDGGRPLPIINQRA</sequence>
<evidence type="ECO:0000313" key="4">
    <source>
        <dbReference type="EMBL" id="CAE8709667.1"/>
    </source>
</evidence>
<feature type="compositionally biased region" description="Low complexity" evidence="1">
    <location>
        <begin position="416"/>
        <end position="426"/>
    </location>
</feature>
<protein>
    <submittedName>
        <fullName evidence="4">Uncharacterized protein</fullName>
    </submittedName>
</protein>
<dbReference type="Proteomes" id="UP000654075">
    <property type="component" value="Unassembled WGS sequence"/>
</dbReference>
<feature type="transmembrane region" description="Helical" evidence="2">
    <location>
        <begin position="374"/>
        <end position="396"/>
    </location>
</feature>
<feature type="region of interest" description="Disordered" evidence="1">
    <location>
        <begin position="81"/>
        <end position="199"/>
    </location>
</feature>
<keyword evidence="6" id="KW-1185">Reference proteome</keyword>
<evidence type="ECO:0000313" key="5">
    <source>
        <dbReference type="Proteomes" id="UP000626109"/>
    </source>
</evidence>
<accession>A0A813KKS7</accession>
<gene>
    <name evidence="3" type="ORF">PGLA1383_LOCUS18759</name>
    <name evidence="4" type="ORF">PGLA2088_LOCUS35569</name>
</gene>
<dbReference type="Proteomes" id="UP000626109">
    <property type="component" value="Unassembled WGS sequence"/>
</dbReference>
<dbReference type="EMBL" id="CAJNNW010031866">
    <property type="protein sequence ID" value="CAE8709667.1"/>
    <property type="molecule type" value="Genomic_DNA"/>
</dbReference>
<keyword evidence="2" id="KW-0812">Transmembrane</keyword>
<evidence type="ECO:0000256" key="1">
    <source>
        <dbReference type="SAM" id="MobiDB-lite"/>
    </source>
</evidence>
<proteinExistence type="predicted"/>
<dbReference type="EMBL" id="CAJNNV010012147">
    <property type="protein sequence ID" value="CAE8600430.1"/>
    <property type="molecule type" value="Genomic_DNA"/>
</dbReference>
<feature type="compositionally biased region" description="Basic residues" evidence="1">
    <location>
        <begin position="87"/>
        <end position="97"/>
    </location>
</feature>
<dbReference type="OrthoDB" id="444393at2759"/>